<dbReference type="Gene3D" id="3.30.420.10">
    <property type="entry name" value="Ribonuclease H-like superfamily/Ribonuclease H"/>
    <property type="match status" value="1"/>
</dbReference>
<dbReference type="PANTHER" id="PTHR46889">
    <property type="entry name" value="TRANSPOSASE INSF FOR INSERTION SEQUENCE IS3B-RELATED"/>
    <property type="match status" value="1"/>
</dbReference>
<dbReference type="RefSeq" id="WP_022637772.1">
    <property type="nucleotide sequence ID" value="NZ_ASJR01000036.1"/>
</dbReference>
<dbReference type="InterPro" id="IPR025948">
    <property type="entry name" value="HTH-like_dom"/>
</dbReference>
<dbReference type="InterPro" id="IPR036397">
    <property type="entry name" value="RNaseH_sf"/>
</dbReference>
<name>U7D451_9BACT</name>
<dbReference type="GO" id="GO:0015074">
    <property type="term" value="P:DNA integration"/>
    <property type="evidence" value="ECO:0007669"/>
    <property type="project" value="InterPro"/>
</dbReference>
<dbReference type="eggNOG" id="COG2801">
    <property type="taxonomic scope" value="Bacteria"/>
</dbReference>
<dbReference type="Pfam" id="PF13276">
    <property type="entry name" value="HTH_21"/>
    <property type="match status" value="1"/>
</dbReference>
<dbReference type="InterPro" id="IPR050900">
    <property type="entry name" value="Transposase_IS3/IS150/IS904"/>
</dbReference>
<dbReference type="InterPro" id="IPR001584">
    <property type="entry name" value="Integrase_cat-core"/>
</dbReference>
<dbReference type="GO" id="GO:0003676">
    <property type="term" value="F:nucleic acid binding"/>
    <property type="evidence" value="ECO:0007669"/>
    <property type="project" value="InterPro"/>
</dbReference>
<dbReference type="STRING" id="1313304.CALK_2429"/>
<dbReference type="PANTHER" id="PTHR46889:SF4">
    <property type="entry name" value="TRANSPOSASE INSO FOR INSERTION SEQUENCE ELEMENT IS911B-RELATED"/>
    <property type="match status" value="1"/>
</dbReference>
<dbReference type="Proteomes" id="UP000017148">
    <property type="component" value="Unassembled WGS sequence"/>
</dbReference>
<organism evidence="2 3">
    <name type="scientific">Chitinivibrio alkaliphilus ACht1</name>
    <dbReference type="NCBI Taxonomy" id="1313304"/>
    <lineage>
        <taxon>Bacteria</taxon>
        <taxon>Pseudomonadati</taxon>
        <taxon>Fibrobacterota</taxon>
        <taxon>Chitinivibrionia</taxon>
        <taxon>Chitinivibrionales</taxon>
        <taxon>Chitinivibrionaceae</taxon>
        <taxon>Chitinivibrio</taxon>
    </lineage>
</organism>
<dbReference type="PATRIC" id="fig|1313304.3.peg.2310"/>
<dbReference type="OrthoDB" id="9787243at2"/>
<evidence type="ECO:0000259" key="1">
    <source>
        <dbReference type="PROSITE" id="PS50994"/>
    </source>
</evidence>
<dbReference type="NCBIfam" id="NF033516">
    <property type="entry name" value="transpos_IS3"/>
    <property type="match status" value="1"/>
</dbReference>
<reference evidence="2 3" key="1">
    <citation type="journal article" date="2013" name="Environ. Microbiol.">
        <title>Genome analysis of Chitinivibrio alkaliphilus gen. nov., sp. nov., a novel extremely haloalkaliphilic anaerobic chitinolytic bacterium from the candidate phylum Termite Group 3.</title>
        <authorList>
            <person name="Sorokin D.Y."/>
            <person name="Gumerov V.M."/>
            <person name="Rakitin A.L."/>
            <person name="Beletsky A.V."/>
            <person name="Damste J.S."/>
            <person name="Muyzer G."/>
            <person name="Mardanov A.V."/>
            <person name="Ravin N.V."/>
        </authorList>
    </citation>
    <scope>NUCLEOTIDE SEQUENCE [LARGE SCALE GENOMIC DNA]</scope>
    <source>
        <strain evidence="2 3">ACht1</strain>
    </source>
</reference>
<dbReference type="InterPro" id="IPR012337">
    <property type="entry name" value="RNaseH-like_sf"/>
</dbReference>
<sequence>MKEEFIDPKSSFSVNKQCTLLEFPRSRYYYKPRGMSDGDLAIMKLIDMYYTINPTMGTRRLSQEIRQTHGIQVGRAKIRTLMKVMNIEALYPQKHTTVADKGHKKYPYLLRGVEITHVDQVWSTDISYIPMEHGFAYLTAVIDWYSRKILSWRISNTMDTSFCIEVVEEALNKYGKPEIFNTDQGSQYTSNEFTSLLKQKGIKISMDGKGRALDNVYIERFWRTIKQENIYINEYDSLIKLRNDVKEFCDYYNTQRRHSSLEYQYPEDIYWKKKTTKKVS</sequence>
<keyword evidence="3" id="KW-1185">Reference proteome</keyword>
<gene>
    <name evidence="2" type="ORF">CALK_2429</name>
</gene>
<dbReference type="PROSITE" id="PS50994">
    <property type="entry name" value="INTEGRASE"/>
    <property type="match status" value="1"/>
</dbReference>
<comment type="caution">
    <text evidence="2">The sequence shown here is derived from an EMBL/GenBank/DDBJ whole genome shotgun (WGS) entry which is preliminary data.</text>
</comment>
<accession>U7D451</accession>
<protein>
    <submittedName>
        <fullName evidence="2">Integrase</fullName>
    </submittedName>
</protein>
<feature type="domain" description="Integrase catalytic" evidence="1">
    <location>
        <begin position="103"/>
        <end position="274"/>
    </location>
</feature>
<dbReference type="EMBL" id="ASJR01000036">
    <property type="protein sequence ID" value="ERP30738.1"/>
    <property type="molecule type" value="Genomic_DNA"/>
</dbReference>
<dbReference type="AlphaFoldDB" id="U7D451"/>
<evidence type="ECO:0000313" key="3">
    <source>
        <dbReference type="Proteomes" id="UP000017148"/>
    </source>
</evidence>
<dbReference type="InterPro" id="IPR048020">
    <property type="entry name" value="Transpos_IS3"/>
</dbReference>
<dbReference type="Pfam" id="PF00665">
    <property type="entry name" value="rve"/>
    <property type="match status" value="1"/>
</dbReference>
<proteinExistence type="predicted"/>
<dbReference type="SUPFAM" id="SSF53098">
    <property type="entry name" value="Ribonuclease H-like"/>
    <property type="match status" value="1"/>
</dbReference>
<evidence type="ECO:0000313" key="2">
    <source>
        <dbReference type="EMBL" id="ERP30738.1"/>
    </source>
</evidence>